<organism evidence="3 4">
    <name type="scientific">Dictyobacter vulcani</name>
    <dbReference type="NCBI Taxonomy" id="2607529"/>
    <lineage>
        <taxon>Bacteria</taxon>
        <taxon>Bacillati</taxon>
        <taxon>Chloroflexota</taxon>
        <taxon>Ktedonobacteria</taxon>
        <taxon>Ktedonobacterales</taxon>
        <taxon>Dictyobacteraceae</taxon>
        <taxon>Dictyobacter</taxon>
    </lineage>
</organism>
<dbReference type="Pfam" id="PF13579">
    <property type="entry name" value="Glyco_trans_4_4"/>
    <property type="match status" value="1"/>
</dbReference>
<dbReference type="Gene3D" id="3.40.50.2000">
    <property type="entry name" value="Glycogen Phosphorylase B"/>
    <property type="match status" value="2"/>
</dbReference>
<keyword evidence="3" id="KW-0808">Transferase</keyword>
<dbReference type="PANTHER" id="PTHR45947:SF3">
    <property type="entry name" value="SULFOQUINOVOSYL TRANSFERASE SQD2"/>
    <property type="match status" value="1"/>
</dbReference>
<evidence type="ECO:0000259" key="2">
    <source>
        <dbReference type="Pfam" id="PF13579"/>
    </source>
</evidence>
<dbReference type="InterPro" id="IPR028098">
    <property type="entry name" value="Glyco_trans_4-like_N"/>
</dbReference>
<feature type="domain" description="Glycosyltransferase subfamily 4-like N-terminal" evidence="2">
    <location>
        <begin position="41"/>
        <end position="225"/>
    </location>
</feature>
<evidence type="ECO:0000259" key="1">
    <source>
        <dbReference type="Pfam" id="PF00534"/>
    </source>
</evidence>
<dbReference type="InterPro" id="IPR001296">
    <property type="entry name" value="Glyco_trans_1"/>
</dbReference>
<dbReference type="InterPro" id="IPR050194">
    <property type="entry name" value="Glycosyltransferase_grp1"/>
</dbReference>
<dbReference type="SUPFAM" id="SSF53756">
    <property type="entry name" value="UDP-Glycosyltransferase/glycogen phosphorylase"/>
    <property type="match status" value="1"/>
</dbReference>
<dbReference type="CDD" id="cd03794">
    <property type="entry name" value="GT4_WbuB-like"/>
    <property type="match status" value="1"/>
</dbReference>
<gene>
    <name evidence="3" type="ORF">KDW_37040</name>
</gene>
<feature type="domain" description="Glycosyl transferase family 1" evidence="1">
    <location>
        <begin position="237"/>
        <end position="407"/>
    </location>
</feature>
<dbReference type="Proteomes" id="UP000326912">
    <property type="component" value="Unassembled WGS sequence"/>
</dbReference>
<evidence type="ECO:0000313" key="3">
    <source>
        <dbReference type="EMBL" id="GER89542.1"/>
    </source>
</evidence>
<accession>A0A5J4KQR4</accession>
<dbReference type="EMBL" id="BKZW01000002">
    <property type="protein sequence ID" value="GER89542.1"/>
    <property type="molecule type" value="Genomic_DNA"/>
</dbReference>
<protein>
    <submittedName>
        <fullName evidence="3">Glycosyltransferase WbuB</fullName>
    </submittedName>
</protein>
<evidence type="ECO:0000313" key="4">
    <source>
        <dbReference type="Proteomes" id="UP000326912"/>
    </source>
</evidence>
<dbReference type="PANTHER" id="PTHR45947">
    <property type="entry name" value="SULFOQUINOVOSYL TRANSFERASE SQD2"/>
    <property type="match status" value="1"/>
</dbReference>
<proteinExistence type="predicted"/>
<name>A0A5J4KQR4_9CHLR</name>
<keyword evidence="4" id="KW-1185">Reference proteome</keyword>
<reference evidence="3 4" key="1">
    <citation type="submission" date="2019-10" db="EMBL/GenBank/DDBJ databases">
        <title>Dictyobacter vulcani sp. nov., within the class Ktedonobacteria, isolated from soil of volcanic Mt. Zao.</title>
        <authorList>
            <person name="Zheng Y."/>
            <person name="Wang C.M."/>
            <person name="Sakai Y."/>
            <person name="Abe K."/>
            <person name="Yokota A."/>
            <person name="Yabe S."/>
        </authorList>
    </citation>
    <scope>NUCLEOTIDE SEQUENCE [LARGE SCALE GENOMIC DNA]</scope>
    <source>
        <strain evidence="3 4">W12</strain>
    </source>
</reference>
<sequence>MLSDQHTIQGISLVMVVVAEGGGEMHILFISRYYYPEKAAAAVCVGETAKRLIRYGHQVTVLTTLPSYPTGIVPPRYRGRLLQIEFIDGVRVLRTWSYTSANRGFFKRISSYLSFGCLAALIGKKALGTPDLIIVGSPPLFNVIAAHLLTWFLHVPFIFWVADLWPESAVQLGILHNPILIKVAEWLEWQTYQRASLVWVVTEGMRTTLLRRGLRSEKIFLLPNGVDTARFYPISQTDARRQLGWPDMFTVLYAGTHGLTHGLHTVLDAAEKLRGQVDIRFVLLGDGAEKTTLMAEASRRQLTNIHFLQPLPHEAMPLALAASSICLAHTRKLPIFEDMLPMKMFEAMASGRPLLLALNGEACRVAVQEARAGIYCEPENPEALATGIFYLYTHPDTMKQLSQNGRSYIQTHFDYDYLTARLHEQLQLLIPLSSATQH</sequence>
<dbReference type="AlphaFoldDB" id="A0A5J4KQR4"/>
<dbReference type="GO" id="GO:0016758">
    <property type="term" value="F:hexosyltransferase activity"/>
    <property type="evidence" value="ECO:0007669"/>
    <property type="project" value="TreeGrafter"/>
</dbReference>
<dbReference type="Pfam" id="PF00534">
    <property type="entry name" value="Glycos_transf_1"/>
    <property type="match status" value="1"/>
</dbReference>
<comment type="caution">
    <text evidence="3">The sequence shown here is derived from an EMBL/GenBank/DDBJ whole genome shotgun (WGS) entry which is preliminary data.</text>
</comment>